<dbReference type="AlphaFoldDB" id="A0A0L0FG15"/>
<dbReference type="InterPro" id="IPR036305">
    <property type="entry name" value="RGS_sf"/>
</dbReference>
<dbReference type="InterPro" id="IPR044926">
    <property type="entry name" value="RGS_subdomain_2"/>
</dbReference>
<feature type="transmembrane region" description="Helical" evidence="1">
    <location>
        <begin position="320"/>
        <end position="344"/>
    </location>
</feature>
<proteinExistence type="predicted"/>
<organism evidence="2 3">
    <name type="scientific">Sphaeroforma arctica JP610</name>
    <dbReference type="NCBI Taxonomy" id="667725"/>
    <lineage>
        <taxon>Eukaryota</taxon>
        <taxon>Ichthyosporea</taxon>
        <taxon>Ichthyophonida</taxon>
        <taxon>Sphaeroforma</taxon>
    </lineage>
</organism>
<feature type="transmembrane region" description="Helical" evidence="1">
    <location>
        <begin position="209"/>
        <end position="231"/>
    </location>
</feature>
<feature type="transmembrane region" description="Helical" evidence="1">
    <location>
        <begin position="174"/>
        <end position="197"/>
    </location>
</feature>
<protein>
    <recommendedName>
        <fullName evidence="4">RGS domain-containing protein</fullName>
    </recommendedName>
</protein>
<evidence type="ECO:0000256" key="1">
    <source>
        <dbReference type="SAM" id="Phobius"/>
    </source>
</evidence>
<dbReference type="SUPFAM" id="SSF48097">
    <property type="entry name" value="Regulator of G-protein signaling, RGS"/>
    <property type="match status" value="1"/>
</dbReference>
<feature type="transmembrane region" description="Helical" evidence="1">
    <location>
        <begin position="356"/>
        <end position="377"/>
    </location>
</feature>
<dbReference type="GeneID" id="25912983"/>
<feature type="transmembrane region" description="Helical" evidence="1">
    <location>
        <begin position="246"/>
        <end position="267"/>
    </location>
</feature>
<feature type="transmembrane region" description="Helical" evidence="1">
    <location>
        <begin position="287"/>
        <end position="308"/>
    </location>
</feature>
<keyword evidence="1" id="KW-0812">Transmembrane</keyword>
<keyword evidence="1" id="KW-1133">Transmembrane helix</keyword>
<evidence type="ECO:0008006" key="4">
    <source>
        <dbReference type="Google" id="ProtNLM"/>
    </source>
</evidence>
<name>A0A0L0FG15_9EUKA</name>
<keyword evidence="3" id="KW-1185">Reference proteome</keyword>
<keyword evidence="1" id="KW-0472">Membrane</keyword>
<evidence type="ECO:0000313" key="3">
    <source>
        <dbReference type="Proteomes" id="UP000054560"/>
    </source>
</evidence>
<dbReference type="RefSeq" id="XP_014148890.1">
    <property type="nucleotide sequence ID" value="XM_014293415.1"/>
</dbReference>
<dbReference type="Proteomes" id="UP000054560">
    <property type="component" value="Unassembled WGS sequence"/>
</dbReference>
<accession>A0A0L0FG15</accession>
<dbReference type="Gene3D" id="1.10.167.10">
    <property type="entry name" value="Regulator of G-protein Signalling 4, domain 2"/>
    <property type="match status" value="1"/>
</dbReference>
<gene>
    <name evidence="2" type="ORF">SARC_12479</name>
</gene>
<reference evidence="2 3" key="1">
    <citation type="submission" date="2011-02" db="EMBL/GenBank/DDBJ databases">
        <title>The Genome Sequence of Sphaeroforma arctica JP610.</title>
        <authorList>
            <consortium name="The Broad Institute Genome Sequencing Platform"/>
            <person name="Russ C."/>
            <person name="Cuomo C."/>
            <person name="Young S.K."/>
            <person name="Zeng Q."/>
            <person name="Gargeya S."/>
            <person name="Alvarado L."/>
            <person name="Berlin A."/>
            <person name="Chapman S.B."/>
            <person name="Chen Z."/>
            <person name="Freedman E."/>
            <person name="Gellesch M."/>
            <person name="Goldberg J."/>
            <person name="Griggs A."/>
            <person name="Gujja S."/>
            <person name="Heilman E."/>
            <person name="Heiman D."/>
            <person name="Howarth C."/>
            <person name="Mehta T."/>
            <person name="Neiman D."/>
            <person name="Pearson M."/>
            <person name="Roberts A."/>
            <person name="Saif S."/>
            <person name="Shea T."/>
            <person name="Shenoy N."/>
            <person name="Sisk P."/>
            <person name="Stolte C."/>
            <person name="Sykes S."/>
            <person name="White J."/>
            <person name="Yandava C."/>
            <person name="Burger G."/>
            <person name="Gray M.W."/>
            <person name="Holland P.W.H."/>
            <person name="King N."/>
            <person name="Lang F.B.F."/>
            <person name="Roger A.J."/>
            <person name="Ruiz-Trillo I."/>
            <person name="Haas B."/>
            <person name="Nusbaum C."/>
            <person name="Birren B."/>
        </authorList>
    </citation>
    <scope>NUCLEOTIDE SEQUENCE [LARGE SCALE GENOMIC DNA]</scope>
    <source>
        <strain evidence="2 3">JP610</strain>
    </source>
</reference>
<evidence type="ECO:0000313" key="2">
    <source>
        <dbReference type="EMBL" id="KNC74988.1"/>
    </source>
</evidence>
<sequence length="737" mass="83708">MNLHTRLEQESGYNSSQLVYRFGEGLSQAFVDKMYDKNMTEADVYNRTAHALGALSSELPVDTAVDRLGLAAMAVKFASQGNESVALDRMANIVVGFAETLYNDSSALVTLVETEMAKLASFETDRDEAAAILPAALGTAYFNAIGMDAMDIVVQVSGAFIDESRARALDKIFLLSWTSFAAVEIVVMILVAMVYWVRNSPEVRSRHKIFTWHLLSGALIIPLVGIFFVAIPCFQISYDPGLNGQLLLTATSLMAFFAVMFLLVPMVNRQRFMYLVFTVRQFRYRSYYWIMLPWHLFLVAIIIAGHLWCYWDVDNCSVYYDYVFITFSVWAIVLEFMFYTVMLYRNEQTALIFVDWWQAARLVSLWGITYILGYGYTGWRNSKMLSAFWISWQLVILSLGGVLDYFLLLTLKAIARDYDYKFLDTLNLAGNANQVINMENVSFVISDYETRQLLIKFAEKEHCAEMPQFLCDIRVLLKRLDEKRTGTEADHRDRDVDFEVRSLIQKYIFPRLLNVPGYVQIKLESQLAELYGITFKKASPSTDTLDFSAPAEVPIGPQPIEFPDDMSHKNTDWNEVLEWFEPTAEHVRSLVRMNLIPRFRISPEVIQLLENRQVRVEAMEKGGMISKGDTSEGVFTRGTRTGRMTSDASVRVTSGAFGARLDVNGKGKLNSEVLMEGEESVIMTGGNRTEEPTVDRVESNMESDVDDVVVVMLDGEEDSSEMESDSLGFQVDFQRCE</sequence>
<feature type="transmembrane region" description="Helical" evidence="1">
    <location>
        <begin position="389"/>
        <end position="411"/>
    </location>
</feature>
<dbReference type="EMBL" id="KQ243928">
    <property type="protein sequence ID" value="KNC74988.1"/>
    <property type="molecule type" value="Genomic_DNA"/>
</dbReference>
<dbReference type="OrthoDB" id="10266999at2759"/>